<feature type="transmembrane region" description="Helical" evidence="6">
    <location>
        <begin position="46"/>
        <end position="79"/>
    </location>
</feature>
<proteinExistence type="predicted"/>
<feature type="transmembrane region" description="Helical" evidence="6">
    <location>
        <begin position="224"/>
        <end position="243"/>
    </location>
</feature>
<dbReference type="Proteomes" id="UP000067708">
    <property type="component" value="Chromosome"/>
</dbReference>
<dbReference type="PANTHER" id="PTHR31851">
    <property type="entry name" value="FE(2+)/MN(2+) TRANSPORTER PCL1"/>
    <property type="match status" value="1"/>
</dbReference>
<dbReference type="KEGG" id="rla:Rhola_00002410"/>
<keyword evidence="3 6" id="KW-1133">Transmembrane helix</keyword>
<sequence>MNEMKPNTDQIRTADPHDYDHSHPDISGGWLRAAVFGAMDGLVSNIALIAGIGAAGASAPVILVTGSAGLVAGAFSMALGEYASVKTANEQVHSELAIEIAAHERNPEGEIHELARHFNSMGMSDKTAAAAAREIHENKAVAARVHITQELGIDPHSNPSPWIAAFSSFAMFAAGAAVPLIPYILGFDSLILGLGIGAIGLLLAGGISARFTRKSFVKSALRQLVFGGIAVGATYLVGMLLGVSEI</sequence>
<dbReference type="Pfam" id="PF01988">
    <property type="entry name" value="VIT1"/>
    <property type="match status" value="1"/>
</dbReference>
<dbReference type="PATRIC" id="fig|529884.3.peg.226"/>
<evidence type="ECO:0000313" key="7">
    <source>
        <dbReference type="EMBL" id="AIC47064.1"/>
    </source>
</evidence>
<feature type="region of interest" description="Disordered" evidence="5">
    <location>
        <begin position="1"/>
        <end position="20"/>
    </location>
</feature>
<dbReference type="HOGENOM" id="CLU_038957_3_0_11"/>
<evidence type="ECO:0000256" key="2">
    <source>
        <dbReference type="ARBA" id="ARBA00022692"/>
    </source>
</evidence>
<accession>A0A060JLD0</accession>
<organism evidence="7 8">
    <name type="scientific">Rhodoluna lacicola</name>
    <dbReference type="NCBI Taxonomy" id="529884"/>
    <lineage>
        <taxon>Bacteria</taxon>
        <taxon>Bacillati</taxon>
        <taxon>Actinomycetota</taxon>
        <taxon>Actinomycetes</taxon>
        <taxon>Micrococcales</taxon>
        <taxon>Microbacteriaceae</taxon>
        <taxon>Luna cluster</taxon>
        <taxon>Luna-1 subcluster</taxon>
        <taxon>Rhodoluna</taxon>
    </lineage>
</organism>
<evidence type="ECO:0000256" key="6">
    <source>
        <dbReference type="SAM" id="Phobius"/>
    </source>
</evidence>
<feature type="transmembrane region" description="Helical" evidence="6">
    <location>
        <begin position="191"/>
        <end position="212"/>
    </location>
</feature>
<evidence type="ECO:0000313" key="8">
    <source>
        <dbReference type="Proteomes" id="UP000067708"/>
    </source>
</evidence>
<gene>
    <name evidence="7" type="ORF">Rhola_00002410</name>
</gene>
<keyword evidence="2 6" id="KW-0812">Transmembrane</keyword>
<dbReference type="GO" id="GO:0012505">
    <property type="term" value="C:endomembrane system"/>
    <property type="evidence" value="ECO:0007669"/>
    <property type="project" value="UniProtKB-SubCell"/>
</dbReference>
<evidence type="ECO:0000256" key="3">
    <source>
        <dbReference type="ARBA" id="ARBA00022989"/>
    </source>
</evidence>
<protein>
    <submittedName>
        <fullName evidence="7">Putative membrane protein</fullName>
    </submittedName>
</protein>
<dbReference type="InterPro" id="IPR008217">
    <property type="entry name" value="Ccc1_fam"/>
</dbReference>
<dbReference type="GO" id="GO:0005384">
    <property type="term" value="F:manganese ion transmembrane transporter activity"/>
    <property type="evidence" value="ECO:0007669"/>
    <property type="project" value="InterPro"/>
</dbReference>
<comment type="subcellular location">
    <subcellularLocation>
        <location evidence="1">Endomembrane system</location>
        <topology evidence="1">Multi-pass membrane protein</topology>
    </subcellularLocation>
</comment>
<evidence type="ECO:0000256" key="1">
    <source>
        <dbReference type="ARBA" id="ARBA00004127"/>
    </source>
</evidence>
<keyword evidence="4 6" id="KW-0472">Membrane</keyword>
<feature type="compositionally biased region" description="Polar residues" evidence="5">
    <location>
        <begin position="1"/>
        <end position="11"/>
    </location>
</feature>
<dbReference type="eggNOG" id="COG1814">
    <property type="taxonomic scope" value="Bacteria"/>
</dbReference>
<dbReference type="RefSeq" id="WP_038501812.1">
    <property type="nucleotide sequence ID" value="NZ_CP007490.1"/>
</dbReference>
<name>A0A060JLD0_9MICO</name>
<evidence type="ECO:0000256" key="4">
    <source>
        <dbReference type="ARBA" id="ARBA00023136"/>
    </source>
</evidence>
<reference evidence="7 8" key="1">
    <citation type="journal article" date="2014" name="Int. J. Syst. Evol. Microbiol.">
        <title>Rhodoluna lacicola gen. nov., sp. nov., a planktonic freshwater bacterium with stream-lined genome.</title>
        <authorList>
            <person name="Hahn M."/>
            <person name="Schmidt J."/>
            <person name="Taipale S.J."/>
            <person name="Doolittle W.F."/>
            <person name="Koll U."/>
        </authorList>
    </citation>
    <scope>NUCLEOTIDE SEQUENCE [LARGE SCALE GENOMIC DNA]</scope>
    <source>
        <strain evidence="7 8">MWH-Ta8</strain>
    </source>
</reference>
<keyword evidence="8" id="KW-1185">Reference proteome</keyword>
<dbReference type="AlphaFoldDB" id="A0A060JLD0"/>
<dbReference type="STRING" id="529884.Rhola_00002410"/>
<feature type="transmembrane region" description="Helical" evidence="6">
    <location>
        <begin position="162"/>
        <end position="185"/>
    </location>
</feature>
<evidence type="ECO:0000256" key="5">
    <source>
        <dbReference type="SAM" id="MobiDB-lite"/>
    </source>
</evidence>
<dbReference type="EMBL" id="CP007490">
    <property type="protein sequence ID" value="AIC47064.1"/>
    <property type="molecule type" value="Genomic_DNA"/>
</dbReference>
<dbReference type="GO" id="GO:0030026">
    <property type="term" value="P:intracellular manganese ion homeostasis"/>
    <property type="evidence" value="ECO:0007669"/>
    <property type="project" value="InterPro"/>
</dbReference>